<dbReference type="Proteomes" id="UP000003081">
    <property type="component" value="Unassembled WGS sequence"/>
</dbReference>
<dbReference type="AlphaFoldDB" id="C4ID55"/>
<evidence type="ECO:0000313" key="1">
    <source>
        <dbReference type="EMBL" id="EEP55752.1"/>
    </source>
</evidence>
<keyword evidence="2" id="KW-1185">Reference proteome</keyword>
<gene>
    <name evidence="1" type="ORF">CLP_3284</name>
</gene>
<protein>
    <submittedName>
        <fullName evidence="1">Uncharacterized protein</fullName>
    </submittedName>
</protein>
<evidence type="ECO:0000313" key="2">
    <source>
        <dbReference type="Proteomes" id="UP000003081"/>
    </source>
</evidence>
<accession>C4ID55</accession>
<comment type="caution">
    <text evidence="1">The sequence shown here is derived from an EMBL/GenBank/DDBJ whole genome shotgun (WGS) entry which is preliminary data.</text>
</comment>
<sequence length="38" mass="4595">MTDKGKLYIKIIFIYLYIIKDDETRSHHLLPKKVLLFS</sequence>
<organism evidence="1 2">
    <name type="scientific">Clostridium butyricum E4 str. BoNT E BL5262</name>
    <dbReference type="NCBI Taxonomy" id="632245"/>
    <lineage>
        <taxon>Bacteria</taxon>
        <taxon>Bacillati</taxon>
        <taxon>Bacillota</taxon>
        <taxon>Clostridia</taxon>
        <taxon>Eubacteriales</taxon>
        <taxon>Clostridiaceae</taxon>
        <taxon>Clostridium</taxon>
    </lineage>
</organism>
<reference evidence="1 2" key="1">
    <citation type="submission" date="2009-08" db="EMBL/GenBank/DDBJ databases">
        <authorList>
            <person name="Shrivastava S."/>
            <person name="Brinkac L.B."/>
            <person name="Brown J.L."/>
            <person name="Bruce D.B."/>
            <person name="Detter C."/>
            <person name="Green L.D."/>
            <person name="Munk C.A."/>
            <person name="Rogers Y.C."/>
            <person name="Tapia R."/>
            <person name="Sims D.R."/>
            <person name="Smith L.A."/>
            <person name="Smith T.J."/>
            <person name="Sutton G."/>
            <person name="Brettin T."/>
        </authorList>
    </citation>
    <scope>NUCLEOTIDE SEQUENCE [LARGE SCALE GENOMIC DNA]</scope>
    <source>
        <strain evidence="2">E4 str. BoNT E BL5262</strain>
    </source>
</reference>
<name>C4ID55_CLOBU</name>
<proteinExistence type="predicted"/>
<dbReference type="EMBL" id="ACOM01000002">
    <property type="protein sequence ID" value="EEP55752.1"/>
    <property type="molecule type" value="Genomic_DNA"/>
</dbReference>
<dbReference type="HOGENOM" id="CLU_3326462_0_0_9"/>